<name>A0A0R3JX76_CALMK</name>
<dbReference type="PANTHER" id="PTHR42731:SF1">
    <property type="entry name" value="RADICAL SAM DOMAIN PROTEIN"/>
    <property type="match status" value="1"/>
</dbReference>
<dbReference type="InterPro" id="IPR045784">
    <property type="entry name" value="Radical_SAM_N2"/>
</dbReference>
<dbReference type="CDD" id="cd01335">
    <property type="entry name" value="Radical_SAM"/>
    <property type="match status" value="1"/>
</dbReference>
<dbReference type="RefSeq" id="WP_057976418.1">
    <property type="nucleotide sequence ID" value="NZ_LKHP01000001.1"/>
</dbReference>
<dbReference type="Pfam" id="PF19864">
    <property type="entry name" value="Radical_SAM_N2"/>
    <property type="match status" value="1"/>
</dbReference>
<proteinExistence type="predicted"/>
<dbReference type="SFLD" id="SFLDG01082">
    <property type="entry name" value="B12-binding_domain_containing"/>
    <property type="match status" value="1"/>
</dbReference>
<dbReference type="Gene3D" id="3.40.50.280">
    <property type="entry name" value="Cobalamin-binding domain"/>
    <property type="match status" value="1"/>
</dbReference>
<dbReference type="GO" id="GO:0051536">
    <property type="term" value="F:iron-sulfur cluster binding"/>
    <property type="evidence" value="ECO:0007669"/>
    <property type="project" value="InterPro"/>
</dbReference>
<dbReference type="Pfam" id="PF04055">
    <property type="entry name" value="Radical_SAM"/>
    <property type="match status" value="1"/>
</dbReference>
<dbReference type="InterPro" id="IPR006638">
    <property type="entry name" value="Elp3/MiaA/NifB-like_rSAM"/>
</dbReference>
<dbReference type="GO" id="GO:0003824">
    <property type="term" value="F:catalytic activity"/>
    <property type="evidence" value="ECO:0007669"/>
    <property type="project" value="InterPro"/>
</dbReference>
<keyword evidence="3" id="KW-1185">Reference proteome</keyword>
<dbReference type="InterPro" id="IPR023862">
    <property type="entry name" value="CHP03960_rSAM"/>
</dbReference>
<evidence type="ECO:0000313" key="3">
    <source>
        <dbReference type="Proteomes" id="UP000052015"/>
    </source>
</evidence>
<dbReference type="PATRIC" id="fig|908809.3.peg.318"/>
<evidence type="ECO:0000259" key="1">
    <source>
        <dbReference type="PROSITE" id="PS51918"/>
    </source>
</evidence>
<accession>A0A0R3JX76</accession>
<dbReference type="InterPro" id="IPR023404">
    <property type="entry name" value="rSAM_horseshoe"/>
</dbReference>
<dbReference type="Proteomes" id="UP000052015">
    <property type="component" value="Unassembled WGS sequence"/>
</dbReference>
<dbReference type="InterPro" id="IPR058240">
    <property type="entry name" value="rSAM_sf"/>
</dbReference>
<dbReference type="InterPro" id="IPR007197">
    <property type="entry name" value="rSAM"/>
</dbReference>
<gene>
    <name evidence="2" type="ORF">ABG79_00320</name>
</gene>
<dbReference type="PANTHER" id="PTHR42731">
    <property type="entry name" value="SLL1084 PROTEIN"/>
    <property type="match status" value="1"/>
</dbReference>
<dbReference type="STRING" id="908809.ABG79_00320"/>
<dbReference type="SUPFAM" id="SSF102114">
    <property type="entry name" value="Radical SAM enzymes"/>
    <property type="match status" value="1"/>
</dbReference>
<dbReference type="SFLD" id="SFLDS00029">
    <property type="entry name" value="Radical_SAM"/>
    <property type="match status" value="1"/>
</dbReference>
<reference evidence="2 3" key="1">
    <citation type="submission" date="2015-09" db="EMBL/GenBank/DDBJ databases">
        <title>Draft genome sequence of a Caloramator mitchellensis, a moderate thermophile from the Great Artesian Basin of Australia.</title>
        <authorList>
            <person name="Patel B.K."/>
        </authorList>
    </citation>
    <scope>NUCLEOTIDE SEQUENCE [LARGE SCALE GENOMIC DNA]</scope>
    <source>
        <strain evidence="2 3">VF08</strain>
    </source>
</reference>
<dbReference type="OrthoDB" id="9806827at2"/>
<comment type="caution">
    <text evidence="2">The sequence shown here is derived from an EMBL/GenBank/DDBJ whole genome shotgun (WGS) entry which is preliminary data.</text>
</comment>
<evidence type="ECO:0000313" key="2">
    <source>
        <dbReference type="EMBL" id="KRQ88150.1"/>
    </source>
</evidence>
<dbReference type="AlphaFoldDB" id="A0A0R3JX76"/>
<dbReference type="NCBIfam" id="TIGR03960">
    <property type="entry name" value="rSAM_fuse_unch"/>
    <property type="match status" value="1"/>
</dbReference>
<feature type="domain" description="Radical SAM core" evidence="1">
    <location>
        <begin position="252"/>
        <end position="489"/>
    </location>
</feature>
<organism evidence="2 3">
    <name type="scientific">Caloramator mitchellensis</name>
    <dbReference type="NCBI Taxonomy" id="908809"/>
    <lineage>
        <taxon>Bacteria</taxon>
        <taxon>Bacillati</taxon>
        <taxon>Bacillota</taxon>
        <taxon>Clostridia</taxon>
        <taxon>Eubacteriales</taxon>
        <taxon>Clostridiaceae</taxon>
        <taxon>Caloramator</taxon>
    </lineage>
</organism>
<protein>
    <submittedName>
        <fullName evidence="2">Radical SAM superfamily protein</fullName>
    </submittedName>
</protein>
<dbReference type="Gene3D" id="3.80.30.20">
    <property type="entry name" value="tm_1862 like domain"/>
    <property type="match status" value="1"/>
</dbReference>
<dbReference type="PROSITE" id="PS51918">
    <property type="entry name" value="RADICAL_SAM"/>
    <property type="match status" value="1"/>
</dbReference>
<sequence>MINIPDEVLLRVQKPARYIGEEINAVKKDTDNVKIRFAMCFPDVYEVGMSHLGIKILYHLLNNREDTYCERVFAPWVDMEEEMRKNNIPLYALESKDEIKRFDFVGFTLQYEMSYTNIINMLDLAGIPIYSKDREGFPFVVFGGPSAFNPEPLADIADFFVIGEAEEVIMEILDAYKDWKDSGKDRIEFLESIVNIQGIYVPSFYDVYYNEDGTISKYVPKKNTYPSKIKKRIIKDLNKSFYPESFIVPLTEIVHDRIMLETFRGCTRGCRFCQAGMIYRPIRERTTDKLVEMAEKLVNNTGYDEISLTSLSICDYSDIQNLVMSLIARYEKERVGVALPSLRIDSFSVSLINEIQKVRKTGLTFAPEAGSQRMRDIINKGVNEEDLINSATQAFKSGWNSIKLYFMIGLPFETNQDVEGIANLAQKVVDAYFSIPKEERMKGLNITVSTSSFVPKPFTPFQWEPQDRIDTIKEKQKLLREKIRSKFITYNYHESYVSFLEAVFSRGDRRLTKVLVKAFEKGCKFDGWNEYFNYDKWMEAFKECGIDPEFYAYRRRNIEEILPWDIIDAGVTKEYLIREYQKSKECATTKDCRLGCTACGITKYLEGGACFNGTISNKVSEDR</sequence>
<dbReference type="SMART" id="SM00729">
    <property type="entry name" value="Elp3"/>
    <property type="match status" value="1"/>
</dbReference>
<dbReference type="EMBL" id="LKHP01000001">
    <property type="protein sequence ID" value="KRQ88150.1"/>
    <property type="molecule type" value="Genomic_DNA"/>
</dbReference>